<protein>
    <submittedName>
        <fullName evidence="1">Uridine kinase</fullName>
    </submittedName>
</protein>
<organism evidence="1 2">
    <name type="scientific">Nonomuraea africana</name>
    <dbReference type="NCBI Taxonomy" id="46171"/>
    <lineage>
        <taxon>Bacteria</taxon>
        <taxon>Bacillati</taxon>
        <taxon>Actinomycetota</taxon>
        <taxon>Actinomycetes</taxon>
        <taxon>Streptosporangiales</taxon>
        <taxon>Streptosporangiaceae</taxon>
        <taxon>Nonomuraea</taxon>
    </lineage>
</organism>
<dbReference type="GO" id="GO:0016301">
    <property type="term" value="F:kinase activity"/>
    <property type="evidence" value="ECO:0007669"/>
    <property type="project" value="UniProtKB-KW"/>
</dbReference>
<dbReference type="InterPro" id="IPR027417">
    <property type="entry name" value="P-loop_NTPase"/>
</dbReference>
<gene>
    <name evidence="1" type="ORF">H4W81_001266</name>
</gene>
<dbReference type="Gene3D" id="3.40.50.300">
    <property type="entry name" value="P-loop containing nucleotide triphosphate hydrolases"/>
    <property type="match status" value="1"/>
</dbReference>
<accession>A0ABR9K901</accession>
<reference evidence="1 2" key="1">
    <citation type="submission" date="2020-10" db="EMBL/GenBank/DDBJ databases">
        <title>Sequencing the genomes of 1000 actinobacteria strains.</title>
        <authorList>
            <person name="Klenk H.-P."/>
        </authorList>
    </citation>
    <scope>NUCLEOTIDE SEQUENCE [LARGE SCALE GENOMIC DNA]</scope>
    <source>
        <strain evidence="1 2">DSM 43748</strain>
    </source>
</reference>
<evidence type="ECO:0000313" key="1">
    <source>
        <dbReference type="EMBL" id="MBE1558487.1"/>
    </source>
</evidence>
<dbReference type="EMBL" id="JADBEF010000001">
    <property type="protein sequence ID" value="MBE1558487.1"/>
    <property type="molecule type" value="Genomic_DNA"/>
</dbReference>
<keyword evidence="1" id="KW-0418">Kinase</keyword>
<dbReference type="Proteomes" id="UP000661607">
    <property type="component" value="Unassembled WGS sequence"/>
</dbReference>
<sequence length="186" mass="20354">MDELVKRIMERPPSCGRTRVVAVDGPAGSGKTTFAARLGLALGAQVVHSDDFPVPWEEGPGPWFAALEEQVLRPLAAGRPGAFRRYDWVRGAYAEPVRVPVAPVLVIEGVGTARRTPFVAFRVWIEAPRQVRMARVLERDGPELEPRWLAWFAAEERWFAEDGTRSGADAVLDGTRPGRITSGPGG</sequence>
<name>A0ABR9K901_9ACTN</name>
<keyword evidence="1" id="KW-0808">Transferase</keyword>
<dbReference type="RefSeq" id="WP_318781555.1">
    <property type="nucleotide sequence ID" value="NZ_BAAASY010000003.1"/>
</dbReference>
<proteinExistence type="predicted"/>
<dbReference type="SUPFAM" id="SSF52540">
    <property type="entry name" value="P-loop containing nucleoside triphosphate hydrolases"/>
    <property type="match status" value="1"/>
</dbReference>
<keyword evidence="2" id="KW-1185">Reference proteome</keyword>
<evidence type="ECO:0000313" key="2">
    <source>
        <dbReference type="Proteomes" id="UP000661607"/>
    </source>
</evidence>
<comment type="caution">
    <text evidence="1">The sequence shown here is derived from an EMBL/GenBank/DDBJ whole genome shotgun (WGS) entry which is preliminary data.</text>
</comment>